<dbReference type="EMBL" id="JAMZMK010010344">
    <property type="protein sequence ID" value="KAI7731989.1"/>
    <property type="molecule type" value="Genomic_DNA"/>
</dbReference>
<protein>
    <submittedName>
        <fullName evidence="1">Uncharacterized protein</fullName>
    </submittedName>
</protein>
<gene>
    <name evidence="1" type="ORF">M8C21_030177</name>
</gene>
<dbReference type="AlphaFoldDB" id="A0AAD5C0T3"/>
<comment type="caution">
    <text evidence="1">The sequence shown here is derived from an EMBL/GenBank/DDBJ whole genome shotgun (WGS) entry which is preliminary data.</text>
</comment>
<evidence type="ECO:0000313" key="2">
    <source>
        <dbReference type="Proteomes" id="UP001206925"/>
    </source>
</evidence>
<reference evidence="1" key="1">
    <citation type="submission" date="2022-06" db="EMBL/GenBank/DDBJ databases">
        <title>Uncovering the hologenomic basis of an extraordinary plant invasion.</title>
        <authorList>
            <person name="Bieker V.C."/>
            <person name="Martin M.D."/>
            <person name="Gilbert T."/>
            <person name="Hodgins K."/>
            <person name="Battlay P."/>
            <person name="Petersen B."/>
            <person name="Wilson J."/>
        </authorList>
    </citation>
    <scope>NUCLEOTIDE SEQUENCE</scope>
    <source>
        <strain evidence="1">AA19_3_7</strain>
        <tissue evidence="1">Leaf</tissue>
    </source>
</reference>
<dbReference type="Proteomes" id="UP001206925">
    <property type="component" value="Unassembled WGS sequence"/>
</dbReference>
<proteinExistence type="predicted"/>
<organism evidence="1 2">
    <name type="scientific">Ambrosia artemisiifolia</name>
    <name type="common">Common ragweed</name>
    <dbReference type="NCBI Taxonomy" id="4212"/>
    <lineage>
        <taxon>Eukaryota</taxon>
        <taxon>Viridiplantae</taxon>
        <taxon>Streptophyta</taxon>
        <taxon>Embryophyta</taxon>
        <taxon>Tracheophyta</taxon>
        <taxon>Spermatophyta</taxon>
        <taxon>Magnoliopsida</taxon>
        <taxon>eudicotyledons</taxon>
        <taxon>Gunneridae</taxon>
        <taxon>Pentapetalae</taxon>
        <taxon>asterids</taxon>
        <taxon>campanulids</taxon>
        <taxon>Asterales</taxon>
        <taxon>Asteraceae</taxon>
        <taxon>Asteroideae</taxon>
        <taxon>Heliantheae alliance</taxon>
        <taxon>Heliantheae</taxon>
        <taxon>Ambrosia</taxon>
    </lineage>
</organism>
<name>A0AAD5C0T3_AMBAR</name>
<keyword evidence="2" id="KW-1185">Reference proteome</keyword>
<sequence>MSPNTPRTRNMDNRHADLKPEMCRMQELLEKDKLHSNNNVDKVKNSLNLQLQESDEIRMRKEFVDKNRELRGSSTVGELA</sequence>
<accession>A0AAD5C0T3</accession>
<evidence type="ECO:0000313" key="1">
    <source>
        <dbReference type="EMBL" id="KAI7731989.1"/>
    </source>
</evidence>